<dbReference type="CDD" id="cd00054">
    <property type="entry name" value="EGF_CA"/>
    <property type="match status" value="1"/>
</dbReference>
<name>A0AAE0GFB8_9CHLO</name>
<evidence type="ECO:0000313" key="14">
    <source>
        <dbReference type="Proteomes" id="UP001190700"/>
    </source>
</evidence>
<keyword evidence="5" id="KW-0677">Repeat</keyword>
<evidence type="ECO:0000256" key="10">
    <source>
        <dbReference type="ARBA" id="ARBA00037847"/>
    </source>
</evidence>
<evidence type="ECO:0000256" key="8">
    <source>
        <dbReference type="ARBA" id="ARBA00023157"/>
    </source>
</evidence>
<dbReference type="AlphaFoldDB" id="A0AAE0GFB8"/>
<comment type="subcellular location">
    <subcellularLocation>
        <location evidence="10">Endomembrane system</location>
        <topology evidence="10">Single-pass membrane protein</topology>
    </subcellularLocation>
    <subcellularLocation>
        <location evidence="1">Membrane</location>
        <topology evidence="1">Single-pass type I membrane protein</topology>
    </subcellularLocation>
</comment>
<evidence type="ECO:0000256" key="5">
    <source>
        <dbReference type="ARBA" id="ARBA00022737"/>
    </source>
</evidence>
<keyword evidence="2" id="KW-0245">EGF-like domain</keyword>
<evidence type="ECO:0000256" key="11">
    <source>
        <dbReference type="SAM" id="Phobius"/>
    </source>
</evidence>
<sequence>MVLQAQEYGHADAVMLIGEWNNESWKKNLQTLYHSESVEDVQTSQKINVPVVIVPFYDQNQLILKSTTSQLVVDLDFEKSQNYTSGDLVTVDIYWKQFGCTSHKCMQDDEEFRKVLHEVLPLSRSGEVTIEPHYWVYYCSENCEQHCLSDGKYCSQDPESDHLSGYTGRDVIVQNLISLCVFDVANKTGRPWQWIMYWLEHKDRCALDSANFHSNCSGSVLRGIGVDVEDVKACVSDVDGNHPLLDRDRENIKTNNLVFSPEVVANDAVYRGSVRWDDIFNFICAAFGFTFSDRPAVCRHGGNVCDEEMSDFCAAMENGASKCEAVQGSFQCVCPDGYTADVEVIGGKEVIVGQCQDIDECDRSVCTGHDMTCKNFPGTYDCVCNDDNAEYVHELEACITRSRSPSLSMAEICGIVVGTFIGLCALTLVIMMGWRRSLLIALSDFFIQRQKDMEGEYESAVLREKDMADSGSAVREIVQEAFDTELNQLEASSKKEIATNV</sequence>
<proteinExistence type="predicted"/>
<evidence type="ECO:0000256" key="7">
    <source>
        <dbReference type="ARBA" id="ARBA00023136"/>
    </source>
</evidence>
<evidence type="ECO:0000256" key="2">
    <source>
        <dbReference type="ARBA" id="ARBA00022536"/>
    </source>
</evidence>
<reference evidence="13 14" key="1">
    <citation type="journal article" date="2015" name="Genome Biol. Evol.">
        <title>Comparative Genomics of a Bacterivorous Green Alga Reveals Evolutionary Causalities and Consequences of Phago-Mixotrophic Mode of Nutrition.</title>
        <authorList>
            <person name="Burns J.A."/>
            <person name="Paasch A."/>
            <person name="Narechania A."/>
            <person name="Kim E."/>
        </authorList>
    </citation>
    <scope>NUCLEOTIDE SEQUENCE [LARGE SCALE GENOMIC DNA]</scope>
    <source>
        <strain evidence="13 14">PLY_AMNH</strain>
    </source>
</reference>
<comment type="caution">
    <text evidence="13">The sequence shown here is derived from an EMBL/GenBank/DDBJ whole genome shotgun (WGS) entry which is preliminary data.</text>
</comment>
<dbReference type="InterPro" id="IPR001881">
    <property type="entry name" value="EGF-like_Ca-bd_dom"/>
</dbReference>
<evidence type="ECO:0000313" key="13">
    <source>
        <dbReference type="EMBL" id="KAK3277012.1"/>
    </source>
</evidence>
<keyword evidence="8" id="KW-1015">Disulfide bond</keyword>
<evidence type="ECO:0000256" key="4">
    <source>
        <dbReference type="ARBA" id="ARBA00022729"/>
    </source>
</evidence>
<keyword evidence="3 11" id="KW-0812">Transmembrane</keyword>
<keyword evidence="14" id="KW-1185">Reference proteome</keyword>
<evidence type="ECO:0000256" key="6">
    <source>
        <dbReference type="ARBA" id="ARBA00022989"/>
    </source>
</evidence>
<dbReference type="Pfam" id="PF25011">
    <property type="entry name" value="VSR_TRX"/>
    <property type="match status" value="1"/>
</dbReference>
<evidence type="ECO:0000256" key="9">
    <source>
        <dbReference type="ARBA" id="ARBA00023180"/>
    </source>
</evidence>
<dbReference type="GO" id="GO:0005509">
    <property type="term" value="F:calcium ion binding"/>
    <property type="evidence" value="ECO:0007669"/>
    <property type="project" value="InterPro"/>
</dbReference>
<feature type="domain" description="EGF-like calcium-binding" evidence="12">
    <location>
        <begin position="311"/>
        <end position="356"/>
    </location>
</feature>
<organism evidence="13 14">
    <name type="scientific">Cymbomonas tetramitiformis</name>
    <dbReference type="NCBI Taxonomy" id="36881"/>
    <lineage>
        <taxon>Eukaryota</taxon>
        <taxon>Viridiplantae</taxon>
        <taxon>Chlorophyta</taxon>
        <taxon>Pyramimonadophyceae</taxon>
        <taxon>Pyramimonadales</taxon>
        <taxon>Pyramimonadaceae</taxon>
        <taxon>Cymbomonas</taxon>
    </lineage>
</organism>
<keyword evidence="4" id="KW-0732">Signal</keyword>
<dbReference type="InterPro" id="IPR049883">
    <property type="entry name" value="NOTCH1_EGF-like"/>
</dbReference>
<dbReference type="GO" id="GO:0016020">
    <property type="term" value="C:membrane"/>
    <property type="evidence" value="ECO:0007669"/>
    <property type="project" value="UniProtKB-SubCell"/>
</dbReference>
<feature type="transmembrane region" description="Helical" evidence="11">
    <location>
        <begin position="407"/>
        <end position="430"/>
    </location>
</feature>
<evidence type="ECO:0000259" key="12">
    <source>
        <dbReference type="SMART" id="SM00179"/>
    </source>
</evidence>
<accession>A0AAE0GFB8</accession>
<dbReference type="Pfam" id="PF07645">
    <property type="entry name" value="EGF_CA"/>
    <property type="match status" value="2"/>
</dbReference>
<keyword evidence="6 11" id="KW-1133">Transmembrane helix</keyword>
<dbReference type="PROSITE" id="PS01187">
    <property type="entry name" value="EGF_CA"/>
    <property type="match status" value="1"/>
</dbReference>
<dbReference type="Proteomes" id="UP001190700">
    <property type="component" value="Unassembled WGS sequence"/>
</dbReference>
<dbReference type="InterPro" id="IPR056858">
    <property type="entry name" value="VSR_TRX"/>
</dbReference>
<dbReference type="SMART" id="SM00179">
    <property type="entry name" value="EGF_CA"/>
    <property type="match status" value="2"/>
</dbReference>
<dbReference type="GO" id="GO:0012505">
    <property type="term" value="C:endomembrane system"/>
    <property type="evidence" value="ECO:0007669"/>
    <property type="project" value="UniProtKB-SubCell"/>
</dbReference>
<keyword evidence="7 11" id="KW-0472">Membrane</keyword>
<feature type="domain" description="EGF-like calcium-binding" evidence="12">
    <location>
        <begin position="357"/>
        <end position="399"/>
    </location>
</feature>
<protein>
    <submittedName>
        <fullName evidence="13">Vacuolar-sorting receptor 1</fullName>
    </submittedName>
</protein>
<dbReference type="InterPro" id="IPR018097">
    <property type="entry name" value="EGF_Ca-bd_CS"/>
</dbReference>
<evidence type="ECO:0000256" key="3">
    <source>
        <dbReference type="ARBA" id="ARBA00022692"/>
    </source>
</evidence>
<dbReference type="PANTHER" id="PTHR22702:SF1">
    <property type="entry name" value="PROTEASE-ASSOCIATED DOMAIN-CONTAINING PROTEIN 1"/>
    <property type="match status" value="1"/>
</dbReference>
<keyword evidence="13" id="KW-0675">Receptor</keyword>
<dbReference type="PANTHER" id="PTHR22702">
    <property type="entry name" value="PROTEASE-ASSOCIATED DOMAIN-CONTAINING PROTEIN"/>
    <property type="match status" value="1"/>
</dbReference>
<gene>
    <name evidence="13" type="ORF">CYMTET_14953</name>
</gene>
<keyword evidence="9" id="KW-0325">Glycoprotein</keyword>
<dbReference type="EMBL" id="LGRX02006277">
    <property type="protein sequence ID" value="KAK3277012.1"/>
    <property type="molecule type" value="Genomic_DNA"/>
</dbReference>
<evidence type="ECO:0000256" key="1">
    <source>
        <dbReference type="ARBA" id="ARBA00004479"/>
    </source>
</evidence>
<dbReference type="Gene3D" id="2.10.25.10">
    <property type="entry name" value="Laminin"/>
    <property type="match status" value="1"/>
</dbReference>